<dbReference type="GO" id="GO:0008251">
    <property type="term" value="F:tRNA-specific adenosine deaminase activity"/>
    <property type="evidence" value="ECO:0007669"/>
    <property type="project" value="TreeGrafter"/>
</dbReference>
<sequence>MVDISPDDIASAVAGLYTSFKGIKPPAGQCTVLASFALSSAETVKIISIGSGSKCLPTNRFPREGDALHDSHAEVLARRGAVRWFLEEILRVTAKLTSKYESPWIYKAKNGKFGLREGIRVHLYTSTVPCGDASTQFLASSQDEKMATLKNSAQFPELPPNTASRGRDNYSLFGVLRTKPGRADSLPTTCMSCSDKIARWNVLGFQGALASYFLNPLYISYIVIGEVEPSLQKMVKNDCERAFWGRLGTHDLLRLPFGYRLNEPTVEFTSVPFIHSRMMLGVSKSCNDSLCWTAASATGPEVLINGIRRGVPPKHHHNAKFRPRLCKLSLLELYLEVAKNLTRPVQLQLTYNELKMASTDYQMGKSVLHDSNGPFAGWIMSGSHWENFTAYPQNRSPLLESDDVHHQSDDLPSTSVDIWKAES</sequence>
<dbReference type="GO" id="GO:0006396">
    <property type="term" value="P:RNA processing"/>
    <property type="evidence" value="ECO:0007669"/>
    <property type="project" value="InterPro"/>
</dbReference>
<protein>
    <recommendedName>
        <fullName evidence="1">A to I editase domain-containing protein</fullName>
    </recommendedName>
</protein>
<proteinExistence type="predicted"/>
<dbReference type="InterPro" id="IPR002466">
    <property type="entry name" value="A_deamin"/>
</dbReference>
<dbReference type="EMBL" id="HE797112">
    <property type="protein sequence ID" value="CCM03388.1"/>
    <property type="molecule type" value="Genomic_DNA"/>
</dbReference>
<dbReference type="GeneID" id="24098299"/>
<dbReference type="GO" id="GO:0006382">
    <property type="term" value="P:adenosine to inosine editing"/>
    <property type="evidence" value="ECO:0007669"/>
    <property type="project" value="TreeGrafter"/>
</dbReference>
<evidence type="ECO:0000313" key="2">
    <source>
        <dbReference type="EMBL" id="CCM03388.1"/>
    </source>
</evidence>
<organism evidence="2 3">
    <name type="scientific">Fibroporia radiculosa</name>
    <dbReference type="NCBI Taxonomy" id="599839"/>
    <lineage>
        <taxon>Eukaryota</taxon>
        <taxon>Fungi</taxon>
        <taxon>Dikarya</taxon>
        <taxon>Basidiomycota</taxon>
        <taxon>Agaricomycotina</taxon>
        <taxon>Agaricomycetes</taxon>
        <taxon>Polyporales</taxon>
        <taxon>Fibroporiaceae</taxon>
        <taxon>Fibroporia</taxon>
    </lineage>
</organism>
<dbReference type="GO" id="GO:0005737">
    <property type="term" value="C:cytoplasm"/>
    <property type="evidence" value="ECO:0007669"/>
    <property type="project" value="TreeGrafter"/>
</dbReference>
<dbReference type="GO" id="GO:0005730">
    <property type="term" value="C:nucleolus"/>
    <property type="evidence" value="ECO:0007669"/>
    <property type="project" value="TreeGrafter"/>
</dbReference>
<dbReference type="PANTHER" id="PTHR10910:SF62">
    <property type="entry name" value="AT07585P-RELATED"/>
    <property type="match status" value="1"/>
</dbReference>
<dbReference type="PROSITE" id="PS50141">
    <property type="entry name" value="A_DEAMIN_EDITASE"/>
    <property type="match status" value="1"/>
</dbReference>
<dbReference type="STRING" id="599839.J4G9N1"/>
<dbReference type="Pfam" id="PF02137">
    <property type="entry name" value="A_deamin"/>
    <property type="match status" value="1"/>
</dbReference>
<dbReference type="SMART" id="SM00552">
    <property type="entry name" value="ADEAMc"/>
    <property type="match status" value="1"/>
</dbReference>
<dbReference type="HOGENOM" id="CLU_005382_5_1_1"/>
<evidence type="ECO:0000313" key="3">
    <source>
        <dbReference type="Proteomes" id="UP000006352"/>
    </source>
</evidence>
<name>J4G9N1_9APHY</name>
<accession>J4G9N1</accession>
<dbReference type="RefSeq" id="XP_012182671.1">
    <property type="nucleotide sequence ID" value="XM_012327281.1"/>
</dbReference>
<gene>
    <name evidence="2" type="ORF">FIBRA_05518</name>
</gene>
<dbReference type="AlphaFoldDB" id="J4G9N1"/>
<dbReference type="InParanoid" id="J4G9N1"/>
<dbReference type="FunCoup" id="J4G9N1">
    <property type="interactions" value="393"/>
</dbReference>
<dbReference type="GO" id="GO:0003725">
    <property type="term" value="F:double-stranded RNA binding"/>
    <property type="evidence" value="ECO:0007669"/>
    <property type="project" value="TreeGrafter"/>
</dbReference>
<dbReference type="OrthoDB" id="10268011at2759"/>
<feature type="domain" description="A to I editase" evidence="1">
    <location>
        <begin position="48"/>
        <end position="368"/>
    </location>
</feature>
<dbReference type="PANTHER" id="PTHR10910">
    <property type="entry name" value="EUKARYOTE SPECIFIC DSRNA BINDING PROTEIN"/>
    <property type="match status" value="1"/>
</dbReference>
<dbReference type="GO" id="GO:0003726">
    <property type="term" value="F:double-stranded RNA adenosine deaminase activity"/>
    <property type="evidence" value="ECO:0007669"/>
    <property type="project" value="TreeGrafter"/>
</dbReference>
<keyword evidence="3" id="KW-1185">Reference proteome</keyword>
<reference evidence="2 3" key="1">
    <citation type="journal article" date="2012" name="Appl. Environ. Microbiol.">
        <title>Short-read sequencing for genomic analysis of the brown rot fungus Fibroporia radiculosa.</title>
        <authorList>
            <person name="Tang J.D."/>
            <person name="Perkins A.D."/>
            <person name="Sonstegard T.S."/>
            <person name="Schroeder S.G."/>
            <person name="Burgess S.C."/>
            <person name="Diehl S.V."/>
        </authorList>
    </citation>
    <scope>NUCLEOTIDE SEQUENCE [LARGE SCALE GENOMIC DNA]</scope>
    <source>
        <strain evidence="2 3">TFFH 294</strain>
    </source>
</reference>
<dbReference type="Proteomes" id="UP000006352">
    <property type="component" value="Unassembled WGS sequence"/>
</dbReference>
<evidence type="ECO:0000259" key="1">
    <source>
        <dbReference type="PROSITE" id="PS50141"/>
    </source>
</evidence>